<keyword evidence="2" id="KW-0560">Oxidoreductase</keyword>
<dbReference type="GO" id="GO:0006086">
    <property type="term" value="P:pyruvate decarboxylation to acetyl-CoA"/>
    <property type="evidence" value="ECO:0007669"/>
    <property type="project" value="TreeGrafter"/>
</dbReference>
<dbReference type="SUPFAM" id="SSF52518">
    <property type="entry name" value="Thiamin diphosphate-binding fold (THDP-binding)"/>
    <property type="match status" value="1"/>
</dbReference>
<feature type="domain" description="Dehydrogenase E1 component" evidence="4">
    <location>
        <begin position="14"/>
        <end position="309"/>
    </location>
</feature>
<dbReference type="Gene3D" id="3.40.50.970">
    <property type="match status" value="1"/>
</dbReference>
<name>V7I865_9CLOT</name>
<dbReference type="CDD" id="cd02000">
    <property type="entry name" value="TPP_E1_PDC_ADC_BCADC"/>
    <property type="match status" value="1"/>
</dbReference>
<evidence type="ECO:0000256" key="2">
    <source>
        <dbReference type="ARBA" id="ARBA00023002"/>
    </source>
</evidence>
<dbReference type="PANTHER" id="PTHR11516:SF60">
    <property type="entry name" value="PYRUVATE DEHYDROGENASE E1 COMPONENT SUBUNIT ALPHA"/>
    <property type="match status" value="1"/>
</dbReference>
<evidence type="ECO:0000259" key="4">
    <source>
        <dbReference type="Pfam" id="PF00676"/>
    </source>
</evidence>
<dbReference type="Proteomes" id="UP000017747">
    <property type="component" value="Unassembled WGS sequence"/>
</dbReference>
<dbReference type="OrthoDB" id="9766715at2"/>
<dbReference type="eggNOG" id="COG1071">
    <property type="taxonomic scope" value="Bacteria"/>
</dbReference>
<dbReference type="EMBL" id="AXUN02000018">
    <property type="protein sequence ID" value="ETA82380.1"/>
    <property type="molecule type" value="Genomic_DNA"/>
</dbReference>
<dbReference type="GO" id="GO:0004739">
    <property type="term" value="F:pyruvate dehydrogenase (acetyl-transferring) activity"/>
    <property type="evidence" value="ECO:0007669"/>
    <property type="project" value="TreeGrafter"/>
</dbReference>
<organism evidence="5 6">
    <name type="scientific">Youngiibacter fragilis 232.1</name>
    <dbReference type="NCBI Taxonomy" id="994573"/>
    <lineage>
        <taxon>Bacteria</taxon>
        <taxon>Bacillati</taxon>
        <taxon>Bacillota</taxon>
        <taxon>Clostridia</taxon>
        <taxon>Eubacteriales</taxon>
        <taxon>Clostridiaceae</taxon>
        <taxon>Youngiibacter</taxon>
    </lineage>
</organism>
<dbReference type="Pfam" id="PF00676">
    <property type="entry name" value="E1_dh"/>
    <property type="match status" value="1"/>
</dbReference>
<keyword evidence="3" id="KW-0786">Thiamine pyrophosphate</keyword>
<dbReference type="PANTHER" id="PTHR11516">
    <property type="entry name" value="PYRUVATE DEHYDROGENASE E1 COMPONENT, ALPHA SUBUNIT BACTERIAL AND ORGANELLAR"/>
    <property type="match status" value="1"/>
</dbReference>
<evidence type="ECO:0000256" key="3">
    <source>
        <dbReference type="ARBA" id="ARBA00023052"/>
    </source>
</evidence>
<dbReference type="STRING" id="994573.T472_0201375"/>
<dbReference type="InterPro" id="IPR050642">
    <property type="entry name" value="PDH_E1_Alpha_Subunit"/>
</dbReference>
<comment type="cofactor">
    <cofactor evidence="1">
        <name>thiamine diphosphate</name>
        <dbReference type="ChEBI" id="CHEBI:58937"/>
    </cofactor>
</comment>
<comment type="caution">
    <text evidence="5">The sequence shown here is derived from an EMBL/GenBank/DDBJ whole genome shotgun (WGS) entry which is preliminary data.</text>
</comment>
<dbReference type="PATRIC" id="fig|994573.3.peg.255"/>
<dbReference type="InterPro" id="IPR029061">
    <property type="entry name" value="THDP-binding"/>
</dbReference>
<evidence type="ECO:0000313" key="5">
    <source>
        <dbReference type="EMBL" id="ETA82380.1"/>
    </source>
</evidence>
<accession>V7I865</accession>
<proteinExistence type="predicted"/>
<dbReference type="AlphaFoldDB" id="V7I865"/>
<reference evidence="5 6" key="1">
    <citation type="journal article" date="2014" name="Genome Announc.">
        <title>Genome Sequence of Youngiibacter fragilis, the Type Strain of the Genus Youngiibacter.</title>
        <authorList>
            <person name="Wawrik C.B."/>
            <person name="Callaghan A.V."/>
            <person name="Stamps B.W."/>
            <person name="Wawrik B."/>
        </authorList>
    </citation>
    <scope>NUCLEOTIDE SEQUENCE [LARGE SCALE GENOMIC DNA]</scope>
    <source>
        <strain evidence="5 6">232.1</strain>
    </source>
</reference>
<evidence type="ECO:0000313" key="6">
    <source>
        <dbReference type="Proteomes" id="UP000017747"/>
    </source>
</evidence>
<sequence>MELDKVKLLSMWKTMNKIRQFETRISDLFMDQRIPGFIHLYLGEEAIAAGVCANLRDTDQIASTHRGHGHCIAKGGRLDLMMAELYGKSTGYCKGKGGSMHIADRALGILGADGIVGAGMPIATGAAFGMKYLKTDDVAVVFFGDGASNRGTFHESLNMASTWKLPVVFVNENNGMGLYTRQARHQNIINVSDRSAGYGIPGVTADGNNILEVYEVAKEAITRARQGFGPTLLEFKTWRQRGHFVGDPELYRTDEERKEWMARDPIPRFEKYLLDFGVSKEELDSIVNDVASELEAAVKFAEESPYPELSELTAGTYAK</sequence>
<dbReference type="RefSeq" id="WP_023383431.1">
    <property type="nucleotide sequence ID" value="NZ_AXUN02000018.1"/>
</dbReference>
<protein>
    <submittedName>
        <fullName evidence="5">Acetoin:2,6-dichlorophenolindophenol oxidoreductase subunit alpha</fullName>
    </submittedName>
</protein>
<dbReference type="InterPro" id="IPR001017">
    <property type="entry name" value="DH_E1"/>
</dbReference>
<evidence type="ECO:0000256" key="1">
    <source>
        <dbReference type="ARBA" id="ARBA00001964"/>
    </source>
</evidence>
<gene>
    <name evidence="5" type="ORF">T472_0201375</name>
</gene>
<keyword evidence="6" id="KW-1185">Reference proteome</keyword>